<dbReference type="Gene3D" id="3.40.50.1820">
    <property type="entry name" value="alpha/beta hydrolase"/>
    <property type="match status" value="1"/>
</dbReference>
<dbReference type="EMBL" id="SMKQ01000020">
    <property type="protein sequence ID" value="TDD51532.1"/>
    <property type="molecule type" value="Genomic_DNA"/>
</dbReference>
<dbReference type="SUPFAM" id="SSF53474">
    <property type="entry name" value="alpha/beta-Hydrolases"/>
    <property type="match status" value="1"/>
</dbReference>
<gene>
    <name evidence="1" type="ORF">E1286_10125</name>
</gene>
<dbReference type="OrthoDB" id="9784036at2"/>
<dbReference type="AlphaFoldDB" id="A0A4R4Z606"/>
<sequence length="348" mass="36987">MRGLRRCRRARVAAMNSRLTRDVFRDPLVQDEVPYGVLAPDGHGGALPLIVVLHGANSSSDFLAMLQPIAEALWADGTLSPSLIACASTPTAGGFYIDRPGNAWESLIATAFPRLLEKEHGADPDRVALMGASMGGYGALKIAFADPARWLAVAAVAPALLPAPAPEDLRPRNTLDVLGRLGREMAAEGDGYAANSVLHRLRGNADAVRAAGLPILLRCGDQDVFALHDGSEQLHRALWDLDIGHDYHLVHGGDHLGPEAVASQRAALAFVGAAQRRAAGEDRTDADRELEAAWRDWAAAGRQGAPPRLDAFGVSAPTAVRAMLAPELAEASRRDPTTARRYGILPRG</sequence>
<comment type="caution">
    <text evidence="1">The sequence shown here is derived from an EMBL/GenBank/DDBJ whole genome shotgun (WGS) entry which is preliminary data.</text>
</comment>
<dbReference type="PANTHER" id="PTHR48098">
    <property type="entry name" value="ENTEROCHELIN ESTERASE-RELATED"/>
    <property type="match status" value="1"/>
</dbReference>
<protein>
    <submittedName>
        <fullName evidence="1">Esterase</fullName>
    </submittedName>
</protein>
<accession>A0A4R4Z606</accession>
<organism evidence="1 2">
    <name type="scientific">Nonomuraea terrae</name>
    <dbReference type="NCBI Taxonomy" id="2530383"/>
    <lineage>
        <taxon>Bacteria</taxon>
        <taxon>Bacillati</taxon>
        <taxon>Actinomycetota</taxon>
        <taxon>Actinomycetes</taxon>
        <taxon>Streptosporangiales</taxon>
        <taxon>Streptosporangiaceae</taxon>
        <taxon>Nonomuraea</taxon>
    </lineage>
</organism>
<dbReference type="Pfam" id="PF00756">
    <property type="entry name" value="Esterase"/>
    <property type="match status" value="1"/>
</dbReference>
<dbReference type="InterPro" id="IPR000801">
    <property type="entry name" value="Esterase-like"/>
</dbReference>
<dbReference type="InterPro" id="IPR029058">
    <property type="entry name" value="AB_hydrolase_fold"/>
</dbReference>
<evidence type="ECO:0000313" key="2">
    <source>
        <dbReference type="Proteomes" id="UP000295302"/>
    </source>
</evidence>
<reference evidence="1 2" key="1">
    <citation type="submission" date="2019-03" db="EMBL/GenBank/DDBJ databases">
        <title>Draft genome sequences of novel Actinobacteria.</title>
        <authorList>
            <person name="Sahin N."/>
            <person name="Ay H."/>
            <person name="Saygin H."/>
        </authorList>
    </citation>
    <scope>NUCLEOTIDE SEQUENCE [LARGE SCALE GENOMIC DNA]</scope>
    <source>
        <strain evidence="1 2">CH32</strain>
    </source>
</reference>
<keyword evidence="2" id="KW-1185">Reference proteome</keyword>
<name>A0A4R4Z606_9ACTN</name>
<evidence type="ECO:0000313" key="1">
    <source>
        <dbReference type="EMBL" id="TDD51532.1"/>
    </source>
</evidence>
<proteinExistence type="predicted"/>
<dbReference type="InterPro" id="IPR050583">
    <property type="entry name" value="Mycobacterial_A85_antigen"/>
</dbReference>
<dbReference type="Proteomes" id="UP000295302">
    <property type="component" value="Unassembled WGS sequence"/>
</dbReference>
<dbReference type="PANTHER" id="PTHR48098:SF1">
    <property type="entry name" value="DIACYLGLYCEROL ACYLTRANSFERASE_MYCOLYLTRANSFERASE AG85A"/>
    <property type="match status" value="1"/>
</dbReference>
<dbReference type="GO" id="GO:0016747">
    <property type="term" value="F:acyltransferase activity, transferring groups other than amino-acyl groups"/>
    <property type="evidence" value="ECO:0007669"/>
    <property type="project" value="TreeGrafter"/>
</dbReference>